<name>A0A7W5Z3W1_9HYPH</name>
<protein>
    <submittedName>
        <fullName evidence="1">Putative phage protein (TIGR02216 family)</fullName>
    </submittedName>
</protein>
<dbReference type="InterPro" id="IPR019056">
    <property type="entry name" value="Phage_TAC_6"/>
</dbReference>
<reference evidence="1 2" key="1">
    <citation type="submission" date="2020-08" db="EMBL/GenBank/DDBJ databases">
        <title>Genomic Encyclopedia of Type Strains, Phase IV (KMG-IV): sequencing the most valuable type-strain genomes for metagenomic binning, comparative biology and taxonomic classification.</title>
        <authorList>
            <person name="Goeker M."/>
        </authorList>
    </citation>
    <scope>NUCLEOTIDE SEQUENCE [LARGE SCALE GENOMIC DNA]</scope>
    <source>
        <strain evidence="1 2">DSM 28760</strain>
    </source>
</reference>
<dbReference type="AlphaFoldDB" id="A0A7W5Z3W1"/>
<sequence length="58" mass="6237">MRLGFGVLRLSPRQFWGMTARELAAAALAVYGTPVAALGADGLALLMRAFPDDEQDEE</sequence>
<keyword evidence="2" id="KW-1185">Reference proteome</keyword>
<organism evidence="1 2">
    <name type="scientific">Pseudochelatococcus contaminans</name>
    <dbReference type="NCBI Taxonomy" id="1538103"/>
    <lineage>
        <taxon>Bacteria</taxon>
        <taxon>Pseudomonadati</taxon>
        <taxon>Pseudomonadota</taxon>
        <taxon>Alphaproteobacteria</taxon>
        <taxon>Hyphomicrobiales</taxon>
        <taxon>Chelatococcaceae</taxon>
        <taxon>Pseudochelatococcus</taxon>
    </lineage>
</organism>
<proteinExistence type="predicted"/>
<comment type="caution">
    <text evidence="1">The sequence shown here is derived from an EMBL/GenBank/DDBJ whole genome shotgun (WGS) entry which is preliminary data.</text>
</comment>
<gene>
    <name evidence="1" type="ORF">FHS81_001660</name>
</gene>
<evidence type="ECO:0000313" key="1">
    <source>
        <dbReference type="EMBL" id="MBB3809578.1"/>
    </source>
</evidence>
<dbReference type="Pfam" id="PF09550">
    <property type="entry name" value="Phage_TAC_6"/>
    <property type="match status" value="1"/>
</dbReference>
<dbReference type="EMBL" id="JACICC010000003">
    <property type="protein sequence ID" value="MBB3809578.1"/>
    <property type="molecule type" value="Genomic_DNA"/>
</dbReference>
<accession>A0A7W5Z3W1</accession>
<dbReference type="Proteomes" id="UP000537592">
    <property type="component" value="Unassembled WGS sequence"/>
</dbReference>
<evidence type="ECO:0000313" key="2">
    <source>
        <dbReference type="Proteomes" id="UP000537592"/>
    </source>
</evidence>